<dbReference type="Proteomes" id="UP001499930">
    <property type="component" value="Unassembled WGS sequence"/>
</dbReference>
<feature type="transmembrane region" description="Helical" evidence="2">
    <location>
        <begin position="103"/>
        <end position="123"/>
    </location>
</feature>
<keyword evidence="4" id="KW-1185">Reference proteome</keyword>
<keyword evidence="2" id="KW-1133">Transmembrane helix</keyword>
<dbReference type="InterPro" id="IPR009339">
    <property type="entry name" value="DUF998"/>
</dbReference>
<proteinExistence type="predicted"/>
<accession>A0ABN3XXQ9</accession>
<dbReference type="Pfam" id="PF06197">
    <property type="entry name" value="DUF998"/>
    <property type="match status" value="1"/>
</dbReference>
<evidence type="ECO:0000256" key="1">
    <source>
        <dbReference type="SAM" id="MobiDB-lite"/>
    </source>
</evidence>
<feature type="region of interest" description="Disordered" evidence="1">
    <location>
        <begin position="1"/>
        <end position="21"/>
    </location>
</feature>
<feature type="transmembrane region" description="Helical" evidence="2">
    <location>
        <begin position="28"/>
        <end position="49"/>
    </location>
</feature>
<comment type="caution">
    <text evidence="3">The sequence shown here is derived from an EMBL/GenBank/DDBJ whole genome shotgun (WGS) entry which is preliminary data.</text>
</comment>
<evidence type="ECO:0000256" key="2">
    <source>
        <dbReference type="SAM" id="Phobius"/>
    </source>
</evidence>
<evidence type="ECO:0000313" key="4">
    <source>
        <dbReference type="Proteomes" id="UP001499930"/>
    </source>
</evidence>
<reference evidence="3 4" key="1">
    <citation type="journal article" date="2019" name="Int. J. Syst. Evol. Microbiol.">
        <title>The Global Catalogue of Microorganisms (GCM) 10K type strain sequencing project: providing services to taxonomists for standard genome sequencing and annotation.</title>
        <authorList>
            <consortium name="The Broad Institute Genomics Platform"/>
            <consortium name="The Broad Institute Genome Sequencing Center for Infectious Disease"/>
            <person name="Wu L."/>
            <person name="Ma J."/>
        </authorList>
    </citation>
    <scope>NUCLEOTIDE SEQUENCE [LARGE SCALE GENOMIC DNA]</scope>
    <source>
        <strain evidence="3 4">JCM 3106</strain>
    </source>
</reference>
<feature type="transmembrane region" description="Helical" evidence="2">
    <location>
        <begin position="143"/>
        <end position="166"/>
    </location>
</feature>
<evidence type="ECO:0008006" key="5">
    <source>
        <dbReference type="Google" id="ProtNLM"/>
    </source>
</evidence>
<dbReference type="RefSeq" id="WP_344894841.1">
    <property type="nucleotide sequence ID" value="NZ_BAAAWD010000007.1"/>
</dbReference>
<dbReference type="EMBL" id="BAAAWD010000007">
    <property type="protein sequence ID" value="GAA3007039.1"/>
    <property type="molecule type" value="Genomic_DNA"/>
</dbReference>
<gene>
    <name evidence="3" type="ORF">GCM10017559_31310</name>
</gene>
<feature type="transmembrane region" description="Helical" evidence="2">
    <location>
        <begin position="69"/>
        <end position="91"/>
    </location>
</feature>
<sequence>MTVTQPPTSHDSVPHGSTARPEGSVTRALLAGGVVAAPLFAIVSLTQAFTREGFDLTRHPLSMLATGDLGWLQIATFLVSGALTIAGALGLRRAMRGTPGGTWAPRLILVNGVGTIAAGVFVMDPGDGFPAGTPLGQTGTLSWHALMHMVAGSIAFTALIAACFVLGRHFSRAGRPGFATASRLSGLIFALGDGWAMSGGRAGSLTLAVGAITAMTWVAVTAADKRAALRR</sequence>
<evidence type="ECO:0000313" key="3">
    <source>
        <dbReference type="EMBL" id="GAA3007039.1"/>
    </source>
</evidence>
<feature type="transmembrane region" description="Helical" evidence="2">
    <location>
        <begin position="202"/>
        <end position="223"/>
    </location>
</feature>
<keyword evidence="2" id="KW-0472">Membrane</keyword>
<organism evidence="3 4">
    <name type="scientific">Streptosporangium longisporum</name>
    <dbReference type="NCBI Taxonomy" id="46187"/>
    <lineage>
        <taxon>Bacteria</taxon>
        <taxon>Bacillati</taxon>
        <taxon>Actinomycetota</taxon>
        <taxon>Actinomycetes</taxon>
        <taxon>Streptosporangiales</taxon>
        <taxon>Streptosporangiaceae</taxon>
        <taxon>Streptosporangium</taxon>
    </lineage>
</organism>
<protein>
    <recommendedName>
        <fullName evidence="5">DUF998 domain-containing protein</fullName>
    </recommendedName>
</protein>
<keyword evidence="2" id="KW-0812">Transmembrane</keyword>
<feature type="transmembrane region" description="Helical" evidence="2">
    <location>
        <begin position="178"/>
        <end position="196"/>
    </location>
</feature>
<name>A0ABN3XXQ9_9ACTN</name>
<feature type="compositionally biased region" description="Polar residues" evidence="1">
    <location>
        <begin position="1"/>
        <end position="11"/>
    </location>
</feature>